<evidence type="ECO:0000256" key="2">
    <source>
        <dbReference type="ARBA" id="ARBA00023125"/>
    </source>
</evidence>
<dbReference type="InterPro" id="IPR036910">
    <property type="entry name" value="HMG_box_dom_sf"/>
</dbReference>
<name>A0A1D8X961_OIDHE</name>
<keyword evidence="1 5" id="KW-0805">Transcription regulation</keyword>
<feature type="domain" description="Alpha box" evidence="6">
    <location>
        <begin position="32"/>
        <end position="87"/>
    </location>
</feature>
<evidence type="ECO:0000256" key="1">
    <source>
        <dbReference type="ARBA" id="ARBA00023015"/>
    </source>
</evidence>
<dbReference type="GO" id="GO:0008301">
    <property type="term" value="F:DNA binding, bending"/>
    <property type="evidence" value="ECO:0007669"/>
    <property type="project" value="InterPro"/>
</dbReference>
<reference evidence="7" key="1">
    <citation type="submission" date="2016-03" db="EMBL/GenBank/DDBJ databases">
        <authorList>
            <person name="Ploux O."/>
        </authorList>
    </citation>
    <scope>NUCLEOTIDE SEQUENCE</scope>
</reference>
<protein>
    <submittedName>
        <fullName evidence="7">Mating-type protein MAT alpha 1</fullName>
    </submittedName>
</protein>
<sequence length="285" mass="32933">MSSRSEGQFFNTFLRSTQSSHGRWVRKRPTEKPRKPVNSWIGFRTFYKNMFPGMPQKEASVHLKALWKKDPFKSKWTIISAAYSKIRAIVSKKQAPINEFLNLVCPRIGILSVDDYLPLLNWSSSVNENGIVIYEQNVVPDLSHLPEYILDTKMTDKDLVLFCAERGFIDQDTIRKIKHACPFMELSAIKPCYMTRQAQTPRIPTGLGAKSYNSTHERGDQYLNSDSIVYDITDKLSEQSRELSVDISHKILQDTNFNLEDLFPKELTEHDILDLSYQIFLDNIC</sequence>
<evidence type="ECO:0000256" key="3">
    <source>
        <dbReference type="ARBA" id="ARBA00023163"/>
    </source>
</evidence>
<dbReference type="EMBL" id="KU886147">
    <property type="protein sequence ID" value="AOX49859.1"/>
    <property type="molecule type" value="Genomic_DNA"/>
</dbReference>
<comment type="subcellular location">
    <subcellularLocation>
        <location evidence="5">Nucleus</location>
    </subcellularLocation>
</comment>
<dbReference type="GO" id="GO:0045895">
    <property type="term" value="P:positive regulation of mating-type specific transcription, DNA-templated"/>
    <property type="evidence" value="ECO:0007669"/>
    <property type="project" value="InterPro"/>
</dbReference>
<evidence type="ECO:0000259" key="6">
    <source>
        <dbReference type="PROSITE" id="PS51325"/>
    </source>
</evidence>
<dbReference type="PROSITE" id="PS51325">
    <property type="entry name" value="ALPHA_BOX"/>
    <property type="match status" value="1"/>
</dbReference>
<dbReference type="SUPFAM" id="SSF47095">
    <property type="entry name" value="HMG-box"/>
    <property type="match status" value="1"/>
</dbReference>
<proteinExistence type="inferred from homology"/>
<keyword evidence="2 5" id="KW-0238">DNA-binding</keyword>
<keyword evidence="4 5" id="KW-0539">Nucleus</keyword>
<dbReference type="GO" id="GO:0005634">
    <property type="term" value="C:nucleus"/>
    <property type="evidence" value="ECO:0007669"/>
    <property type="project" value="UniProtKB-SubCell"/>
</dbReference>
<dbReference type="Pfam" id="PF04769">
    <property type="entry name" value="MATalpha_HMGbox"/>
    <property type="match status" value="1"/>
</dbReference>
<gene>
    <name evidence="7" type="primary">MAT1-2</name>
</gene>
<evidence type="ECO:0000313" key="7">
    <source>
        <dbReference type="EMBL" id="AOX49859.1"/>
    </source>
</evidence>
<evidence type="ECO:0000256" key="4">
    <source>
        <dbReference type="ARBA" id="ARBA00023242"/>
    </source>
</evidence>
<organism evidence="7">
    <name type="scientific">Oidium heveae</name>
    <name type="common">Hevea powdery mildew</name>
    <dbReference type="NCBI Taxonomy" id="299130"/>
    <lineage>
        <taxon>Eukaryota</taxon>
        <taxon>Fungi</taxon>
        <taxon>Dikarya</taxon>
        <taxon>Ascomycota</taxon>
        <taxon>Pezizomycotina</taxon>
        <taxon>Leotiomycetes</taxon>
        <taxon>Erysiphales</taxon>
        <taxon>Erysiphaceae</taxon>
        <taxon>Oidium</taxon>
    </lineage>
</organism>
<dbReference type="InterPro" id="IPR006856">
    <property type="entry name" value="MATalpha_HMGbox"/>
</dbReference>
<evidence type="ECO:0000256" key="5">
    <source>
        <dbReference type="RuleBase" id="RU003516"/>
    </source>
</evidence>
<keyword evidence="3 5" id="KW-0804">Transcription</keyword>
<comment type="similarity">
    <text evidence="5">Belongs to the MATALPHA1 family.</text>
</comment>
<accession>A0A1D8X961</accession>
<dbReference type="AlphaFoldDB" id="A0A1D8X961"/>